<proteinExistence type="predicted"/>
<accession>A0ABW3FZL0</accession>
<dbReference type="InterPro" id="IPR021401">
    <property type="entry name" value="DUF3040"/>
</dbReference>
<keyword evidence="2" id="KW-1133">Transmembrane helix</keyword>
<gene>
    <name evidence="3" type="ORF">ACFQ16_29190</name>
</gene>
<evidence type="ECO:0000256" key="2">
    <source>
        <dbReference type="SAM" id="Phobius"/>
    </source>
</evidence>
<dbReference type="RefSeq" id="WP_345601791.1">
    <property type="nucleotide sequence ID" value="NZ_BAABLT010000050.1"/>
</dbReference>
<evidence type="ECO:0000313" key="4">
    <source>
        <dbReference type="Proteomes" id="UP001597018"/>
    </source>
</evidence>
<keyword evidence="2" id="KW-0472">Membrane</keyword>
<dbReference type="Pfam" id="PF11239">
    <property type="entry name" value="DUF3040"/>
    <property type="match status" value="1"/>
</dbReference>
<keyword evidence="4" id="KW-1185">Reference proteome</keyword>
<keyword evidence="2" id="KW-0812">Transmembrane</keyword>
<feature type="transmembrane region" description="Helical" evidence="2">
    <location>
        <begin position="152"/>
        <end position="185"/>
    </location>
</feature>
<evidence type="ECO:0000256" key="1">
    <source>
        <dbReference type="SAM" id="MobiDB-lite"/>
    </source>
</evidence>
<feature type="compositionally biased region" description="Low complexity" evidence="1">
    <location>
        <begin position="62"/>
        <end position="81"/>
    </location>
</feature>
<sequence length="194" mass="21064">MLAAVARVFDVGGASIVGREPGLDRHWRNARTLAVHDPVLRRRGAITGADPIRRRTPGAVPSRRPSGATGSTGRSTTSVGRWALSGPAPSRGFFVRAAHARRTGVAMLRRHEKRLLDEMERRLRADDPEFADRMTRVRPVAWLLARMSPPRWIALVAGALAVLCLVLHEGAAFVAAAALAAALLVFGDWTVRTE</sequence>
<dbReference type="Proteomes" id="UP001597018">
    <property type="component" value="Unassembled WGS sequence"/>
</dbReference>
<dbReference type="Gene3D" id="1.20.140.10">
    <property type="entry name" value="Butyryl-CoA Dehydrogenase, subunit A, domain 3"/>
    <property type="match status" value="1"/>
</dbReference>
<protein>
    <submittedName>
        <fullName evidence="3">DUF3040 domain-containing protein</fullName>
    </submittedName>
</protein>
<evidence type="ECO:0000313" key="3">
    <source>
        <dbReference type="EMBL" id="MFD0923841.1"/>
    </source>
</evidence>
<comment type="caution">
    <text evidence="3">The sequence shown here is derived from an EMBL/GenBank/DDBJ whole genome shotgun (WGS) entry which is preliminary data.</text>
</comment>
<feature type="region of interest" description="Disordered" evidence="1">
    <location>
        <begin position="48"/>
        <end position="81"/>
    </location>
</feature>
<reference evidence="4" key="1">
    <citation type="journal article" date="2019" name="Int. J. Syst. Evol. Microbiol.">
        <title>The Global Catalogue of Microorganisms (GCM) 10K type strain sequencing project: providing services to taxonomists for standard genome sequencing and annotation.</title>
        <authorList>
            <consortium name="The Broad Institute Genomics Platform"/>
            <consortium name="The Broad Institute Genome Sequencing Center for Infectious Disease"/>
            <person name="Wu L."/>
            <person name="Ma J."/>
        </authorList>
    </citation>
    <scope>NUCLEOTIDE SEQUENCE [LARGE SCALE GENOMIC DNA]</scope>
    <source>
        <strain evidence="4">CCUG 56401</strain>
    </source>
</reference>
<organism evidence="3 4">
    <name type="scientific">Saccharopolyspora rosea</name>
    <dbReference type="NCBI Taxonomy" id="524884"/>
    <lineage>
        <taxon>Bacteria</taxon>
        <taxon>Bacillati</taxon>
        <taxon>Actinomycetota</taxon>
        <taxon>Actinomycetes</taxon>
        <taxon>Pseudonocardiales</taxon>
        <taxon>Pseudonocardiaceae</taxon>
        <taxon>Saccharopolyspora</taxon>
    </lineage>
</organism>
<name>A0ABW3FZL0_9PSEU</name>
<dbReference type="EMBL" id="JBHTIW010000044">
    <property type="protein sequence ID" value="MFD0923841.1"/>
    <property type="molecule type" value="Genomic_DNA"/>
</dbReference>